<reference evidence="1 2" key="1">
    <citation type="journal article" date="2019" name="Nat. Ecol. Evol.">
        <title>Megaphylogeny resolves global patterns of mushroom evolution.</title>
        <authorList>
            <person name="Varga T."/>
            <person name="Krizsan K."/>
            <person name="Foldi C."/>
            <person name="Dima B."/>
            <person name="Sanchez-Garcia M."/>
            <person name="Sanchez-Ramirez S."/>
            <person name="Szollosi G.J."/>
            <person name="Szarkandi J.G."/>
            <person name="Papp V."/>
            <person name="Albert L."/>
            <person name="Andreopoulos W."/>
            <person name="Angelini C."/>
            <person name="Antonin V."/>
            <person name="Barry K.W."/>
            <person name="Bougher N.L."/>
            <person name="Buchanan P."/>
            <person name="Buyck B."/>
            <person name="Bense V."/>
            <person name="Catcheside P."/>
            <person name="Chovatia M."/>
            <person name="Cooper J."/>
            <person name="Damon W."/>
            <person name="Desjardin D."/>
            <person name="Finy P."/>
            <person name="Geml J."/>
            <person name="Haridas S."/>
            <person name="Hughes K."/>
            <person name="Justo A."/>
            <person name="Karasinski D."/>
            <person name="Kautmanova I."/>
            <person name="Kiss B."/>
            <person name="Kocsube S."/>
            <person name="Kotiranta H."/>
            <person name="LaButti K.M."/>
            <person name="Lechner B.E."/>
            <person name="Liimatainen K."/>
            <person name="Lipzen A."/>
            <person name="Lukacs Z."/>
            <person name="Mihaltcheva S."/>
            <person name="Morgado L.N."/>
            <person name="Niskanen T."/>
            <person name="Noordeloos M.E."/>
            <person name="Ohm R.A."/>
            <person name="Ortiz-Santana B."/>
            <person name="Ovrebo C."/>
            <person name="Racz N."/>
            <person name="Riley R."/>
            <person name="Savchenko A."/>
            <person name="Shiryaev A."/>
            <person name="Soop K."/>
            <person name="Spirin V."/>
            <person name="Szebenyi C."/>
            <person name="Tomsovsky M."/>
            <person name="Tulloss R.E."/>
            <person name="Uehling J."/>
            <person name="Grigoriev I.V."/>
            <person name="Vagvolgyi C."/>
            <person name="Papp T."/>
            <person name="Martin F.M."/>
            <person name="Miettinen O."/>
            <person name="Hibbett D.S."/>
            <person name="Nagy L.G."/>
        </authorList>
    </citation>
    <scope>NUCLEOTIDE SEQUENCE [LARGE SCALE GENOMIC DNA]</scope>
    <source>
        <strain evidence="1 2">NL-1719</strain>
    </source>
</reference>
<evidence type="ECO:0000313" key="1">
    <source>
        <dbReference type="EMBL" id="TFK75951.1"/>
    </source>
</evidence>
<name>A0ACD3BDR9_9AGAR</name>
<dbReference type="Proteomes" id="UP000308600">
    <property type="component" value="Unassembled WGS sequence"/>
</dbReference>
<keyword evidence="2" id="KW-1185">Reference proteome</keyword>
<organism evidence="1 2">
    <name type="scientific">Pluteus cervinus</name>
    <dbReference type="NCBI Taxonomy" id="181527"/>
    <lineage>
        <taxon>Eukaryota</taxon>
        <taxon>Fungi</taxon>
        <taxon>Dikarya</taxon>
        <taxon>Basidiomycota</taxon>
        <taxon>Agaricomycotina</taxon>
        <taxon>Agaricomycetes</taxon>
        <taxon>Agaricomycetidae</taxon>
        <taxon>Agaricales</taxon>
        <taxon>Pluteineae</taxon>
        <taxon>Pluteaceae</taxon>
        <taxon>Pluteus</taxon>
    </lineage>
</organism>
<protein>
    <submittedName>
        <fullName evidence="1">Uncharacterized protein</fullName>
    </submittedName>
</protein>
<dbReference type="EMBL" id="ML208261">
    <property type="protein sequence ID" value="TFK75951.1"/>
    <property type="molecule type" value="Genomic_DNA"/>
</dbReference>
<evidence type="ECO:0000313" key="2">
    <source>
        <dbReference type="Proteomes" id="UP000308600"/>
    </source>
</evidence>
<proteinExistence type="predicted"/>
<accession>A0ACD3BDR9</accession>
<gene>
    <name evidence="1" type="ORF">BDN72DRAFT_831383</name>
</gene>
<sequence length="198" mass="21860">MASNPLHEALQQMEQFMAEAGGTAGTLTPTQIDELLSLLPHLTEKQVEKLGHKDSMCSICYNSFSSLLAEEEMALAMDSPAHPIEELGVTILDKPWQCSHIFCRKDIRKWVKDGNNSCPVCRRNLLQLPEDASDTSSNRQEDDRALLERLFFQQFSSVPGGPALQGGLPADFAGIIGHNPQPAQRDDDDSHGYSAMYS</sequence>